<name>A0A644WC71_9ZZZZ</name>
<protein>
    <submittedName>
        <fullName evidence="1">Uncharacterized protein</fullName>
    </submittedName>
</protein>
<evidence type="ECO:0000313" key="1">
    <source>
        <dbReference type="EMBL" id="MPM01426.1"/>
    </source>
</evidence>
<dbReference type="EMBL" id="VSSQ01000795">
    <property type="protein sequence ID" value="MPM01426.1"/>
    <property type="molecule type" value="Genomic_DNA"/>
</dbReference>
<sequence>MKKLKRLIETGSDTELLNYVRGNFSTKIDGYLKINGNLLEMKKRYVEIAESGVRREAELNKIIQKLNVVLDRLKKQTN</sequence>
<gene>
    <name evidence="1" type="ORF">SDC9_47666</name>
</gene>
<proteinExistence type="predicted"/>
<accession>A0A644WC71</accession>
<comment type="caution">
    <text evidence="1">The sequence shown here is derived from an EMBL/GenBank/DDBJ whole genome shotgun (WGS) entry which is preliminary data.</text>
</comment>
<dbReference type="AlphaFoldDB" id="A0A644WC71"/>
<reference evidence="1" key="1">
    <citation type="submission" date="2019-08" db="EMBL/GenBank/DDBJ databases">
        <authorList>
            <person name="Kucharzyk K."/>
            <person name="Murdoch R.W."/>
            <person name="Higgins S."/>
            <person name="Loffler F."/>
        </authorList>
    </citation>
    <scope>NUCLEOTIDE SEQUENCE</scope>
</reference>
<organism evidence="1">
    <name type="scientific">bioreactor metagenome</name>
    <dbReference type="NCBI Taxonomy" id="1076179"/>
    <lineage>
        <taxon>unclassified sequences</taxon>
        <taxon>metagenomes</taxon>
        <taxon>ecological metagenomes</taxon>
    </lineage>
</organism>